<accession>A0A073KF16</accession>
<keyword evidence="5" id="KW-1185">Reference proteome</keyword>
<dbReference type="GO" id="GO:0016747">
    <property type="term" value="F:acyltransferase activity, transferring groups other than amino-acyl groups"/>
    <property type="evidence" value="ECO:0007669"/>
    <property type="project" value="InterPro"/>
</dbReference>
<dbReference type="RefSeq" id="WP_033673679.1">
    <property type="nucleotide sequence ID" value="NZ_JOTM01000003.1"/>
</dbReference>
<comment type="caution">
    <text evidence="4">The sequence shown here is derived from an EMBL/GenBank/DDBJ whole genome shotgun (WGS) entry which is preliminary data.</text>
</comment>
<dbReference type="Proteomes" id="UP000027778">
    <property type="component" value="Unassembled WGS sequence"/>
</dbReference>
<gene>
    <name evidence="4" type="ORF">BAGA_18135</name>
</gene>
<feature type="domain" description="N-acetyltransferase" evidence="3">
    <location>
        <begin position="155"/>
        <end position="289"/>
    </location>
</feature>
<dbReference type="Gene3D" id="3.40.630.30">
    <property type="match status" value="2"/>
</dbReference>
<feature type="domain" description="N-acetyltransferase" evidence="3">
    <location>
        <begin position="4"/>
        <end position="144"/>
    </location>
</feature>
<dbReference type="PANTHER" id="PTHR43877:SF2">
    <property type="entry name" value="AMINOALKYLPHOSPHONATE N-ACETYLTRANSFERASE-RELATED"/>
    <property type="match status" value="1"/>
</dbReference>
<evidence type="ECO:0000256" key="2">
    <source>
        <dbReference type="ARBA" id="ARBA00023315"/>
    </source>
</evidence>
<reference evidence="4 5" key="1">
    <citation type="submission" date="2014-06" db="EMBL/GenBank/DDBJ databases">
        <title>Draft genome sequence of Bacillus gaemokensis JCM 15801 (MCCC 1A00707).</title>
        <authorList>
            <person name="Lai Q."/>
            <person name="Liu Y."/>
            <person name="Shao Z."/>
        </authorList>
    </citation>
    <scope>NUCLEOTIDE SEQUENCE [LARGE SCALE GENOMIC DNA]</scope>
    <source>
        <strain evidence="4 5">JCM 15801</strain>
    </source>
</reference>
<keyword evidence="2" id="KW-0012">Acyltransferase</keyword>
<dbReference type="OrthoDB" id="7163760at2"/>
<dbReference type="InterPro" id="IPR016181">
    <property type="entry name" value="Acyl_CoA_acyltransferase"/>
</dbReference>
<dbReference type="AlphaFoldDB" id="A0A073KF16"/>
<dbReference type="SUPFAM" id="SSF55729">
    <property type="entry name" value="Acyl-CoA N-acyltransferases (Nat)"/>
    <property type="match status" value="1"/>
</dbReference>
<dbReference type="PROSITE" id="PS51186">
    <property type="entry name" value="GNAT"/>
    <property type="match status" value="2"/>
</dbReference>
<evidence type="ECO:0000313" key="5">
    <source>
        <dbReference type="Proteomes" id="UP000027778"/>
    </source>
</evidence>
<dbReference type="InterPro" id="IPR000182">
    <property type="entry name" value="GNAT_dom"/>
</dbReference>
<dbReference type="Pfam" id="PF00583">
    <property type="entry name" value="Acetyltransf_1"/>
    <property type="match status" value="2"/>
</dbReference>
<evidence type="ECO:0000313" key="4">
    <source>
        <dbReference type="EMBL" id="KEK25022.1"/>
    </source>
</evidence>
<dbReference type="STRING" id="574375.AZF08_10850"/>
<proteinExistence type="predicted"/>
<dbReference type="eggNOG" id="COG0456">
    <property type="taxonomic scope" value="Bacteria"/>
</dbReference>
<dbReference type="EMBL" id="JOTM01000003">
    <property type="protein sequence ID" value="KEK25022.1"/>
    <property type="molecule type" value="Genomic_DNA"/>
</dbReference>
<sequence length="289" mass="32903">MLIQKKKTLTTAEIQQIIDLADVCKLSDGIDYPTDLHVNILTHRKKNQLNDFLFYNNEQLIGLLSMYEFERPTKLELTGFVHPHFRKQKVGSTLLQTAMEEIQKRDVDEVLLIINGSSTSGREFAEKAKLPYLYSEYSMEFQLDTEQTTGQKNTLELIPASTETFPTLLEISSKAFGDSFTNTSAWLQKMISSPTRLVYISLINKQPVGTITVNKQKEFTSLSGFAVHPSHQGKGYGKSMLQSIVHQLLAEGHKKIELEVETKNTNALKLYTQCGFEVTTKYDYYNLLK</sequence>
<keyword evidence="1 4" id="KW-0808">Transferase</keyword>
<name>A0A073KF16_9BACI</name>
<evidence type="ECO:0000256" key="1">
    <source>
        <dbReference type="ARBA" id="ARBA00022679"/>
    </source>
</evidence>
<dbReference type="PANTHER" id="PTHR43877">
    <property type="entry name" value="AMINOALKYLPHOSPHONATE N-ACETYLTRANSFERASE-RELATED-RELATED"/>
    <property type="match status" value="1"/>
</dbReference>
<organism evidence="4 5">
    <name type="scientific">Bacillus gaemokensis</name>
    <dbReference type="NCBI Taxonomy" id="574375"/>
    <lineage>
        <taxon>Bacteria</taxon>
        <taxon>Bacillati</taxon>
        <taxon>Bacillota</taxon>
        <taxon>Bacilli</taxon>
        <taxon>Bacillales</taxon>
        <taxon>Bacillaceae</taxon>
        <taxon>Bacillus</taxon>
        <taxon>Bacillus cereus group</taxon>
    </lineage>
</organism>
<dbReference type="InterPro" id="IPR050832">
    <property type="entry name" value="Bact_Acetyltransf"/>
</dbReference>
<protein>
    <submittedName>
        <fullName evidence="4">Acetyltransferase</fullName>
    </submittedName>
</protein>
<dbReference type="CDD" id="cd04301">
    <property type="entry name" value="NAT_SF"/>
    <property type="match status" value="2"/>
</dbReference>
<evidence type="ECO:0000259" key="3">
    <source>
        <dbReference type="PROSITE" id="PS51186"/>
    </source>
</evidence>